<organism evidence="1 2">
    <name type="scientific">Sessilibacter corallicola</name>
    <dbReference type="NCBI Taxonomy" id="2904075"/>
    <lineage>
        <taxon>Bacteria</taxon>
        <taxon>Pseudomonadati</taxon>
        <taxon>Pseudomonadota</taxon>
        <taxon>Gammaproteobacteria</taxon>
        <taxon>Cellvibrionales</taxon>
        <taxon>Cellvibrionaceae</taxon>
        <taxon>Sessilibacter</taxon>
    </lineage>
</organism>
<accession>A0ABQ0A8B5</accession>
<dbReference type="EMBL" id="BAABWN010000005">
    <property type="protein sequence ID" value="GAA6167850.1"/>
    <property type="molecule type" value="Genomic_DNA"/>
</dbReference>
<evidence type="ECO:0000313" key="2">
    <source>
        <dbReference type="Proteomes" id="UP001465153"/>
    </source>
</evidence>
<dbReference type="Proteomes" id="UP001465153">
    <property type="component" value="Unassembled WGS sequence"/>
</dbReference>
<reference evidence="1 2" key="1">
    <citation type="submission" date="2024-04" db="EMBL/GenBank/DDBJ databases">
        <title>Draft genome sequence of Sessilibacter corallicola NBRC 116591.</title>
        <authorList>
            <person name="Miyakawa T."/>
            <person name="Kusuya Y."/>
            <person name="Miura T."/>
        </authorList>
    </citation>
    <scope>NUCLEOTIDE SEQUENCE [LARGE SCALE GENOMIC DNA]</scope>
    <source>
        <strain evidence="1 2">KU-00831-HH</strain>
    </source>
</reference>
<protein>
    <submittedName>
        <fullName evidence="1">Uncharacterized protein</fullName>
    </submittedName>
</protein>
<comment type="caution">
    <text evidence="1">The sequence shown here is derived from an EMBL/GenBank/DDBJ whole genome shotgun (WGS) entry which is preliminary data.</text>
</comment>
<name>A0ABQ0A8B5_9GAMM</name>
<dbReference type="RefSeq" id="WP_353302504.1">
    <property type="nucleotide sequence ID" value="NZ_BAABWN010000005.1"/>
</dbReference>
<sequence>MLKQATTQYSPTEVGGLLPDVDSYFDATGSVMPPFNSENSTSFLKIAQNGIVAIIAISVPTAIAEVIEQDPTVDTVIEQPSYYTYSSITSISEKLEEMFQLVNQNEISSFMKSHSELYDALEFVSNQVRQYTDVKAVSLEHYSDVEEGWEKLYLLIETTLDDMDALDSLEDKIFFEALDPISSLTKGKLVLTVS</sequence>
<proteinExistence type="predicted"/>
<keyword evidence="2" id="KW-1185">Reference proteome</keyword>
<gene>
    <name evidence="1" type="ORF">NBRC116591_16610</name>
</gene>
<evidence type="ECO:0000313" key="1">
    <source>
        <dbReference type="EMBL" id="GAA6167850.1"/>
    </source>
</evidence>